<proteinExistence type="predicted"/>
<dbReference type="Proteomes" id="UP001163731">
    <property type="component" value="Unassembled WGS sequence"/>
</dbReference>
<comment type="caution">
    <text evidence="1">The sequence shown here is derived from an EMBL/GenBank/DDBJ whole genome shotgun (WGS) entry which is preliminary data.</text>
</comment>
<protein>
    <recommendedName>
        <fullName evidence="3">Fungal lipase-like domain-containing protein</fullName>
    </recommendedName>
</protein>
<organism evidence="1 2">
    <name type="scientific">Chryseobacterium kimseyorum</name>
    <dbReference type="NCBI Taxonomy" id="2984028"/>
    <lineage>
        <taxon>Bacteria</taxon>
        <taxon>Pseudomonadati</taxon>
        <taxon>Bacteroidota</taxon>
        <taxon>Flavobacteriia</taxon>
        <taxon>Flavobacteriales</taxon>
        <taxon>Weeksellaceae</taxon>
        <taxon>Chryseobacterium group</taxon>
        <taxon>Chryseobacterium</taxon>
    </lineage>
</organism>
<evidence type="ECO:0000313" key="2">
    <source>
        <dbReference type="Proteomes" id="UP001163731"/>
    </source>
</evidence>
<dbReference type="EMBL" id="JAPDHW010000007">
    <property type="protein sequence ID" value="MCW3169054.1"/>
    <property type="molecule type" value="Genomic_DNA"/>
</dbReference>
<name>A0ABT3HZ27_9FLAO</name>
<sequence length="834" mass="96923">MGTNIKFGEIKERKIDFPPLDVGINGHVIFCNGYLSSPAKNSLSYLNVIMDKVPDDPLQDPFRGANMSESMLTKGDDIITNKELNLINRKGGEWLFSDEMYNRSEYARWFFAVKDQFEGYWDGYDNISKKRFSKVFEEYFNARNNSHFINGSHGLQSSGAHRVEHGITQGYAWAKSNWKIKKKSEVEQKKKKDDSVLSYSPAYQPITIVGHSQGAAVAGGVTIGILYFAYEMGWQEIPVNIVFLGTHQPQGLYEEDYEAFEKYYFEDFINEWLLEWISDIFSKEKLKQKEGIYERMNDFLGYKWGGLINRAVQFTFPNDRALFVTRMGDIPLVKNACNETDALQIASWYFAAENGLPNFVKESDGYIFPKRLLDKHFNEDGSVNSKALTFKETVKKYWETYHSYINYRDLVKNNPQLKYEKAKYKIPDIKLLPVWFEIMINKAIRRAEGEKANLYLQSELYRKKLDALMAFAAVHDMELQAHFAPVGLMFNQGTLSDWEMYQDQTIWDRVKEAGKDIFYRVEYSASAIGISQRKKEDKLYVEGQGKERMINTSIVNTSKIREWISKASDELTEEKGWLADLNSWWNGNKEYDGSGWAHGARTEVYKLLGFKDDNINNLFEVGVSSMLQRGKIIINDQSDLKKNLNKDFKLKNREEELAKLIIKDPRYLKQDFNDIKIRDVIEFGGVRGSWGSFVNPFGEKFSQSWKVVVNQLTWLIRHVNVESTAYVKKDGSVRMRHQFEDTFDLRPNVGRTVAYNASTMILGFLYHDAAGGNDLMKIKGDWNNNYNRNNIDLMAMKDDYIKQMKENKKNRIDSLMREWNQADEWNQNVPLFGN</sequence>
<gene>
    <name evidence="1" type="ORF">OMO38_11015</name>
</gene>
<accession>A0ABT3HZ27</accession>
<keyword evidence="2" id="KW-1185">Reference proteome</keyword>
<dbReference type="RefSeq" id="WP_264750235.1">
    <property type="nucleotide sequence ID" value="NZ_JAPDHW010000007.1"/>
</dbReference>
<evidence type="ECO:0000313" key="1">
    <source>
        <dbReference type="EMBL" id="MCW3169054.1"/>
    </source>
</evidence>
<reference evidence="1" key="1">
    <citation type="submission" date="2022-10" db="EMBL/GenBank/DDBJ databases">
        <title>Chryseobacterium babae sp. nov. isolated from the gut of the beetle Oryctes rhinoceros, and Chryseobacterium kimseyorum sp. nov., isolated from a stick insect rearing cage.</title>
        <authorList>
            <person name="Shelomi M."/>
            <person name="Han C.-J."/>
            <person name="Chen W.-M."/>
            <person name="Chen H.-K."/>
            <person name="Liaw S.-J."/>
            <person name="Muhle E."/>
            <person name="Clermont D."/>
        </authorList>
    </citation>
    <scope>NUCLEOTIDE SEQUENCE</scope>
    <source>
        <strain evidence="1">09-1422</strain>
    </source>
</reference>
<evidence type="ECO:0008006" key="3">
    <source>
        <dbReference type="Google" id="ProtNLM"/>
    </source>
</evidence>